<dbReference type="Proteomes" id="UP000738359">
    <property type="component" value="Unassembled WGS sequence"/>
</dbReference>
<protein>
    <recommendedName>
        <fullName evidence="1">DUF7137 domain-containing protein</fullName>
    </recommendedName>
</protein>
<accession>A0A9P6M6J2</accession>
<sequence>MLEPKADFKNPPLFPLGRDIVFAWNFTDPQNLIMKPKNLTLEAYFDNTIITIATNLPGNTVNYTWPGANQISGTPIVTKIYTIRIFDDQVGRYGRLAGGYLETYIGLKIGLYRPGEYTPGKDLIPALCATCDFSKITNGVTGKLLPGLFIALITMMSTSVALW</sequence>
<dbReference type="OrthoDB" id="2435509at2759"/>
<comment type="caution">
    <text evidence="2">The sequence shown here is derived from an EMBL/GenBank/DDBJ whole genome shotgun (WGS) entry which is preliminary data.</text>
</comment>
<reference evidence="2" key="1">
    <citation type="journal article" date="2020" name="Fungal Divers.">
        <title>Resolving the Mortierellaceae phylogeny through synthesis of multi-gene phylogenetics and phylogenomics.</title>
        <authorList>
            <person name="Vandepol N."/>
            <person name="Liber J."/>
            <person name="Desiro A."/>
            <person name="Na H."/>
            <person name="Kennedy M."/>
            <person name="Barry K."/>
            <person name="Grigoriev I.V."/>
            <person name="Miller A.N."/>
            <person name="O'Donnell K."/>
            <person name="Stajich J.E."/>
            <person name="Bonito G."/>
        </authorList>
    </citation>
    <scope>NUCLEOTIDE SEQUENCE</scope>
    <source>
        <strain evidence="2">CK1249</strain>
    </source>
</reference>
<proteinExistence type="predicted"/>
<evidence type="ECO:0000313" key="3">
    <source>
        <dbReference type="Proteomes" id="UP000738359"/>
    </source>
</evidence>
<dbReference type="EMBL" id="JAAAHY010000057">
    <property type="protein sequence ID" value="KAF9967789.1"/>
    <property type="molecule type" value="Genomic_DNA"/>
</dbReference>
<feature type="domain" description="DUF7137" evidence="1">
    <location>
        <begin position="1"/>
        <end position="122"/>
    </location>
</feature>
<dbReference type="PANTHER" id="PTHR42028:SF1">
    <property type="entry name" value="YALI0E30657P"/>
    <property type="match status" value="1"/>
</dbReference>
<dbReference type="Pfam" id="PF23585">
    <property type="entry name" value="DUF7137"/>
    <property type="match status" value="1"/>
</dbReference>
<organism evidence="2 3">
    <name type="scientific">Mortierella alpina</name>
    <name type="common">Oleaginous fungus</name>
    <name type="synonym">Mortierella renispora</name>
    <dbReference type="NCBI Taxonomy" id="64518"/>
    <lineage>
        <taxon>Eukaryota</taxon>
        <taxon>Fungi</taxon>
        <taxon>Fungi incertae sedis</taxon>
        <taxon>Mucoromycota</taxon>
        <taxon>Mortierellomycotina</taxon>
        <taxon>Mortierellomycetes</taxon>
        <taxon>Mortierellales</taxon>
        <taxon>Mortierellaceae</taxon>
        <taxon>Mortierella</taxon>
    </lineage>
</organism>
<keyword evidence="3" id="KW-1185">Reference proteome</keyword>
<dbReference type="InterPro" id="IPR055561">
    <property type="entry name" value="DUF7137"/>
</dbReference>
<evidence type="ECO:0000259" key="1">
    <source>
        <dbReference type="Pfam" id="PF23585"/>
    </source>
</evidence>
<gene>
    <name evidence="2" type="ORF">BGZ70_008179</name>
</gene>
<dbReference type="AlphaFoldDB" id="A0A9P6M6J2"/>
<dbReference type="PANTHER" id="PTHR42028">
    <property type="entry name" value="CHROMOSOME 1, WHOLE GENOME SHOTGUN SEQUENCE"/>
    <property type="match status" value="1"/>
</dbReference>
<evidence type="ECO:0000313" key="2">
    <source>
        <dbReference type="EMBL" id="KAF9967789.1"/>
    </source>
</evidence>
<name>A0A9P6M6J2_MORAP</name>